<comment type="caution">
    <text evidence="1">The sequence shown here is derived from an EMBL/GenBank/DDBJ whole genome shotgun (WGS) entry which is preliminary data.</text>
</comment>
<name>A0AC61QRE4_9BACT</name>
<accession>A0AC61QRE4</accession>
<sequence length="68" mass="7767">MTGKMFSVVTPIFPFAIIVCFCLLLSFCHSLYKIHAKTTAWQSQHIQPGKHPQCRKRKTGMDFPVANE</sequence>
<evidence type="ECO:0000313" key="1">
    <source>
        <dbReference type="EMBL" id="TGX82693.1"/>
    </source>
</evidence>
<keyword evidence="2" id="KW-1185">Reference proteome</keyword>
<protein>
    <submittedName>
        <fullName evidence="1">Uncharacterized protein</fullName>
    </submittedName>
</protein>
<dbReference type="EMBL" id="SRZC01000008">
    <property type="protein sequence ID" value="TGX82693.1"/>
    <property type="molecule type" value="Genomic_DNA"/>
</dbReference>
<evidence type="ECO:0000313" key="2">
    <source>
        <dbReference type="Proteomes" id="UP000308886"/>
    </source>
</evidence>
<dbReference type="Proteomes" id="UP000308886">
    <property type="component" value="Unassembled WGS sequence"/>
</dbReference>
<proteinExistence type="predicted"/>
<reference evidence="1" key="1">
    <citation type="submission" date="2019-04" db="EMBL/GenBank/DDBJ databases">
        <title>Microbes associate with the intestines of laboratory mice.</title>
        <authorList>
            <person name="Navarre W."/>
            <person name="Wong E."/>
            <person name="Huang K."/>
            <person name="Tropini C."/>
            <person name="Ng K."/>
            <person name="Yu B."/>
        </authorList>
    </citation>
    <scope>NUCLEOTIDE SEQUENCE</scope>
    <source>
        <strain evidence="1">NM73_A23</strain>
    </source>
</reference>
<gene>
    <name evidence="1" type="ORF">E5358_06540</name>
</gene>
<organism evidence="1 2">
    <name type="scientific">Palleniella muris</name>
    <dbReference type="NCBI Taxonomy" id="3038145"/>
    <lineage>
        <taxon>Bacteria</taxon>
        <taxon>Pseudomonadati</taxon>
        <taxon>Bacteroidota</taxon>
        <taxon>Bacteroidia</taxon>
        <taxon>Bacteroidales</taxon>
        <taxon>Prevotellaceae</taxon>
        <taxon>Palleniella</taxon>
    </lineage>
</organism>